<comment type="similarity">
    <text evidence="2">Belongs to the dihydrofolate reductase family.</text>
</comment>
<comment type="pathway">
    <text evidence="1">Cofactor biosynthesis; tetrahydrofolate biosynthesis; 5,6,7,8-tetrahydrofolate from 7,8-dihydrofolate: step 1/1.</text>
</comment>
<dbReference type="GO" id="GO:0004146">
    <property type="term" value="F:dihydrofolate reductase activity"/>
    <property type="evidence" value="ECO:0007669"/>
    <property type="project" value="UniProtKB-EC"/>
</dbReference>
<organism evidence="8 9">
    <name type="scientific">Winkia neuii</name>
    <dbReference type="NCBI Taxonomy" id="33007"/>
    <lineage>
        <taxon>Bacteria</taxon>
        <taxon>Bacillati</taxon>
        <taxon>Actinomycetota</taxon>
        <taxon>Actinomycetes</taxon>
        <taxon>Actinomycetales</taxon>
        <taxon>Actinomycetaceae</taxon>
        <taxon>Winkia</taxon>
    </lineage>
</organism>
<evidence type="ECO:0000313" key="8">
    <source>
        <dbReference type="EMBL" id="PKY72184.1"/>
    </source>
</evidence>
<feature type="domain" description="DHFR" evidence="7">
    <location>
        <begin position="1"/>
        <end position="173"/>
    </location>
</feature>
<dbReference type="InterPro" id="IPR001796">
    <property type="entry name" value="DHFR_dom"/>
</dbReference>
<keyword evidence="6" id="KW-0560">Oxidoreductase</keyword>
<accession>A0A2I1IM27</accession>
<dbReference type="GeneID" id="35867518"/>
<evidence type="ECO:0000256" key="3">
    <source>
        <dbReference type="ARBA" id="ARBA00012856"/>
    </source>
</evidence>
<dbReference type="PROSITE" id="PS51330">
    <property type="entry name" value="DHFR_2"/>
    <property type="match status" value="1"/>
</dbReference>
<evidence type="ECO:0000256" key="1">
    <source>
        <dbReference type="ARBA" id="ARBA00004903"/>
    </source>
</evidence>
<sequence>MVWAQDRNGILGAGGKMLWHVPADFKHFKALTMGHPIVMGRKSWQALGSRPLPGRTNIVITSNPNFAVHGGTRAHSLQEALSTASSCEGGEKVWIAGGGQIYQAALPVADQIVVTQLDLDVSDKIEAFPEAVYAPQLNKSWRLDPDCSDTAWRLRSGDARWKVLVYNKSYGEQ</sequence>
<gene>
    <name evidence="8" type="ORF">CYJ19_08280</name>
</gene>
<dbReference type="SUPFAM" id="SSF53597">
    <property type="entry name" value="Dihydrofolate reductase-like"/>
    <property type="match status" value="1"/>
</dbReference>
<evidence type="ECO:0000259" key="7">
    <source>
        <dbReference type="PROSITE" id="PS51330"/>
    </source>
</evidence>
<proteinExistence type="inferred from homology"/>
<comment type="caution">
    <text evidence="8">The sequence shown here is derived from an EMBL/GenBank/DDBJ whole genome shotgun (WGS) entry which is preliminary data.</text>
</comment>
<dbReference type="GO" id="GO:0050661">
    <property type="term" value="F:NADP binding"/>
    <property type="evidence" value="ECO:0007669"/>
    <property type="project" value="InterPro"/>
</dbReference>
<dbReference type="GO" id="GO:0046452">
    <property type="term" value="P:dihydrofolate metabolic process"/>
    <property type="evidence" value="ECO:0007669"/>
    <property type="project" value="TreeGrafter"/>
</dbReference>
<dbReference type="AlphaFoldDB" id="A0A2I1IM27"/>
<dbReference type="Gene3D" id="3.40.430.10">
    <property type="entry name" value="Dihydrofolate Reductase, subunit A"/>
    <property type="match status" value="1"/>
</dbReference>
<dbReference type="GO" id="GO:0046655">
    <property type="term" value="P:folic acid metabolic process"/>
    <property type="evidence" value="ECO:0007669"/>
    <property type="project" value="TreeGrafter"/>
</dbReference>
<dbReference type="PRINTS" id="PR00070">
    <property type="entry name" value="DHFR"/>
</dbReference>
<dbReference type="InterPro" id="IPR024072">
    <property type="entry name" value="DHFR-like_dom_sf"/>
</dbReference>
<keyword evidence="5" id="KW-0521">NADP</keyword>
<dbReference type="GO" id="GO:0005829">
    <property type="term" value="C:cytosol"/>
    <property type="evidence" value="ECO:0007669"/>
    <property type="project" value="TreeGrafter"/>
</dbReference>
<dbReference type="EMBL" id="PKKO01000004">
    <property type="protein sequence ID" value="PKY72184.1"/>
    <property type="molecule type" value="Genomic_DNA"/>
</dbReference>
<dbReference type="PANTHER" id="PTHR48069:SF3">
    <property type="entry name" value="DIHYDROFOLATE REDUCTASE"/>
    <property type="match status" value="1"/>
</dbReference>
<reference evidence="8 9" key="1">
    <citation type="submission" date="2017-12" db="EMBL/GenBank/DDBJ databases">
        <title>Phylogenetic diversity of female urinary microbiome.</title>
        <authorList>
            <person name="Thomas-White K."/>
            <person name="Wolfe A.J."/>
        </authorList>
    </citation>
    <scope>NUCLEOTIDE SEQUENCE [LARGE SCALE GENOMIC DNA]</scope>
    <source>
        <strain evidence="8 9">UMB0402</strain>
    </source>
</reference>
<dbReference type="Proteomes" id="UP000235122">
    <property type="component" value="Unassembled WGS sequence"/>
</dbReference>
<evidence type="ECO:0000256" key="2">
    <source>
        <dbReference type="ARBA" id="ARBA00009539"/>
    </source>
</evidence>
<dbReference type="InterPro" id="IPR012259">
    <property type="entry name" value="DHFR"/>
</dbReference>
<dbReference type="GO" id="GO:0006730">
    <property type="term" value="P:one-carbon metabolic process"/>
    <property type="evidence" value="ECO:0007669"/>
    <property type="project" value="UniProtKB-KW"/>
</dbReference>
<evidence type="ECO:0000256" key="5">
    <source>
        <dbReference type="ARBA" id="ARBA00022857"/>
    </source>
</evidence>
<name>A0A2I1IM27_9ACTO</name>
<dbReference type="Pfam" id="PF00186">
    <property type="entry name" value="DHFR_1"/>
    <property type="match status" value="1"/>
</dbReference>
<dbReference type="EC" id="1.5.1.3" evidence="3"/>
<dbReference type="UniPathway" id="UPA00077">
    <property type="reaction ID" value="UER00158"/>
</dbReference>
<dbReference type="GO" id="GO:0046654">
    <property type="term" value="P:tetrahydrofolate biosynthetic process"/>
    <property type="evidence" value="ECO:0007669"/>
    <property type="project" value="UniProtKB-UniPathway"/>
</dbReference>
<dbReference type="RefSeq" id="WP_029769221.1">
    <property type="nucleotide sequence ID" value="NZ_JASOXK010000003.1"/>
</dbReference>
<dbReference type="STRING" id="33007.HMPREF3198_00621"/>
<evidence type="ECO:0000256" key="6">
    <source>
        <dbReference type="ARBA" id="ARBA00023002"/>
    </source>
</evidence>
<dbReference type="PANTHER" id="PTHR48069">
    <property type="entry name" value="DIHYDROFOLATE REDUCTASE"/>
    <property type="match status" value="1"/>
</dbReference>
<keyword evidence="4" id="KW-0554">One-carbon metabolism</keyword>
<protein>
    <recommendedName>
        <fullName evidence="3">dihydrofolate reductase</fullName>
        <ecNumber evidence="3">1.5.1.3</ecNumber>
    </recommendedName>
</protein>
<evidence type="ECO:0000313" key="9">
    <source>
        <dbReference type="Proteomes" id="UP000235122"/>
    </source>
</evidence>
<keyword evidence="9" id="KW-1185">Reference proteome</keyword>
<evidence type="ECO:0000256" key="4">
    <source>
        <dbReference type="ARBA" id="ARBA00022563"/>
    </source>
</evidence>
<dbReference type="CDD" id="cd00209">
    <property type="entry name" value="DHFR"/>
    <property type="match status" value="1"/>
</dbReference>